<dbReference type="RefSeq" id="WP_076837130.1">
    <property type="nucleotide sequence ID" value="NZ_CP019434.1"/>
</dbReference>
<reference evidence="1 2" key="1">
    <citation type="submission" date="2017-01" db="EMBL/GenBank/DDBJ databases">
        <title>Draft sequence of Acidihalobacter ferrooxidans strain DSM 14175 (strain V8).</title>
        <authorList>
            <person name="Khaleque H.N."/>
            <person name="Ramsay J.P."/>
            <person name="Murphy R.J.T."/>
            <person name="Kaksonen A.H."/>
            <person name="Boxall N.J."/>
            <person name="Watkin E.L.J."/>
        </authorList>
    </citation>
    <scope>NUCLEOTIDE SEQUENCE [LARGE SCALE GENOMIC DNA]</scope>
    <source>
        <strain evidence="1 2">V8</strain>
    </source>
</reference>
<organism evidence="1 2">
    <name type="scientific">Acidihalobacter ferrooxydans</name>
    <dbReference type="NCBI Taxonomy" id="1765967"/>
    <lineage>
        <taxon>Bacteria</taxon>
        <taxon>Pseudomonadati</taxon>
        <taxon>Pseudomonadota</taxon>
        <taxon>Gammaproteobacteria</taxon>
        <taxon>Chromatiales</taxon>
        <taxon>Ectothiorhodospiraceae</taxon>
        <taxon>Acidihalobacter</taxon>
    </lineage>
</organism>
<dbReference type="Gene3D" id="3.40.50.2000">
    <property type="entry name" value="Glycogen Phosphorylase B"/>
    <property type="match status" value="2"/>
</dbReference>
<gene>
    <name evidence="1" type="ORF">BW247_10645</name>
</gene>
<evidence type="ECO:0000313" key="2">
    <source>
        <dbReference type="Proteomes" id="UP000243807"/>
    </source>
</evidence>
<protein>
    <recommendedName>
        <fullName evidence="3">Sugar transferase</fullName>
    </recommendedName>
</protein>
<dbReference type="Pfam" id="PF13692">
    <property type="entry name" value="Glyco_trans_1_4"/>
    <property type="match status" value="1"/>
</dbReference>
<proteinExistence type="predicted"/>
<dbReference type="AlphaFoldDB" id="A0A1P8UI25"/>
<dbReference type="NCBIfam" id="TIGR03087">
    <property type="entry name" value="stp1"/>
    <property type="match status" value="1"/>
</dbReference>
<dbReference type="Proteomes" id="UP000243807">
    <property type="component" value="Chromosome"/>
</dbReference>
<dbReference type="OrthoDB" id="9807209at2"/>
<dbReference type="PANTHER" id="PTHR12526">
    <property type="entry name" value="GLYCOSYLTRANSFERASE"/>
    <property type="match status" value="1"/>
</dbReference>
<sequence>MKPDLLFLAHRIPYPPDKGDKIRSFHLLAGLARHYRVHLGAFVDDPDDVAHAESLREFCASVYLPRLRPLVGDLRGLPDTVRGAPLSLARYNHARFARWVGHSLRQHGISRVFAFSAAVGRYGLARTPRHISRIMDFVDVDSEKWSQYAERERGPLRLIYAREAHTLRLAEARLAAAYDASLFVSAEEAALFASRHPALRGRVQAIPNGVDGRYFDPASGYPCPYAPGVRAVVFTGAMDYQANVDGVVWFCREVWPTIRATHPEARFFIVGRRPAPAVRTLANEAGVEVTGRVPDVRPYLAHAAVACAPLRVARGVQNKVLEALAMGQSVVGTSAAWEGLGPFDMLFGDQVDDPAGFARAISARLERDDALGHARREAILGRFSWTQTVDRCRALLESGLDDKPMEREAS</sequence>
<dbReference type="KEGG" id="afy:BW247_10645"/>
<dbReference type="CDD" id="cd03801">
    <property type="entry name" value="GT4_PimA-like"/>
    <property type="match status" value="1"/>
</dbReference>
<name>A0A1P8UI25_9GAMM</name>
<dbReference type="STRING" id="1765967.BW247_10645"/>
<evidence type="ECO:0000313" key="1">
    <source>
        <dbReference type="EMBL" id="APZ43490.1"/>
    </source>
</evidence>
<keyword evidence="2" id="KW-1185">Reference proteome</keyword>
<dbReference type="EMBL" id="CP019434">
    <property type="protein sequence ID" value="APZ43490.1"/>
    <property type="molecule type" value="Genomic_DNA"/>
</dbReference>
<accession>A0A1P8UI25</accession>
<dbReference type="PANTHER" id="PTHR12526:SF600">
    <property type="entry name" value="GLYCOSYL TRANSFERASE GROUP 1"/>
    <property type="match status" value="1"/>
</dbReference>
<evidence type="ECO:0008006" key="3">
    <source>
        <dbReference type="Google" id="ProtNLM"/>
    </source>
</evidence>
<dbReference type="GO" id="GO:0016757">
    <property type="term" value="F:glycosyltransferase activity"/>
    <property type="evidence" value="ECO:0007669"/>
    <property type="project" value="TreeGrafter"/>
</dbReference>
<dbReference type="InterPro" id="IPR017521">
    <property type="entry name" value="Sugar_tfrase_PEP-CTERM_Stp1"/>
</dbReference>
<dbReference type="SUPFAM" id="SSF53756">
    <property type="entry name" value="UDP-Glycosyltransferase/glycogen phosphorylase"/>
    <property type="match status" value="1"/>
</dbReference>